<dbReference type="EMBL" id="DVFI01000125">
    <property type="protein sequence ID" value="HIQ63788.1"/>
    <property type="molecule type" value="Genomic_DNA"/>
</dbReference>
<sequence>MHTIIGTWKMSYPALQEANALLAAGAPADEAVVEAIVRVEDNPNYTSVGYGGLPNRDGHVTLDAAFMDGRTLRCGAVICVEDVRNPIRAARLLCGRPENCVLAGRGAEQFARHAGLPMRDMRTEAGMRRWRERVSGLETPLDAYRGHDTVCVLAVDGSGRMAAGTSTSGLFMKEAGRVGDTPLIGSGFYCDMRYGAAAATGMGEDIMRGCLSYEIVSQMRRGASPQDACEEAVRMLAEHMQGLGETGDNISVIALSPDGRCGAATTLATFPFAVGRPASTTLYAAYGDRSPVRAVAPDEVEGEC</sequence>
<accession>A0A9D0YXK4</accession>
<gene>
    <name evidence="4" type="ORF">IAA66_09445</name>
</gene>
<feature type="site" description="Cleavage; by autolysis" evidence="3">
    <location>
        <begin position="148"/>
        <end position="149"/>
    </location>
</feature>
<dbReference type="GO" id="GO:0005737">
    <property type="term" value="C:cytoplasm"/>
    <property type="evidence" value="ECO:0007669"/>
    <property type="project" value="TreeGrafter"/>
</dbReference>
<dbReference type="GO" id="GO:0016811">
    <property type="term" value="F:hydrolase activity, acting on carbon-nitrogen (but not peptide) bonds, in linear amides"/>
    <property type="evidence" value="ECO:0007669"/>
    <property type="project" value="UniProtKB-ARBA"/>
</dbReference>
<dbReference type="AlphaFoldDB" id="A0A9D0YXK4"/>
<dbReference type="SUPFAM" id="SSF56235">
    <property type="entry name" value="N-terminal nucleophile aminohydrolases (Ntn hydrolases)"/>
    <property type="match status" value="1"/>
</dbReference>
<feature type="active site" description="Nucleophile" evidence="1">
    <location>
        <position position="149"/>
    </location>
</feature>
<feature type="binding site" evidence="2">
    <location>
        <begin position="200"/>
        <end position="203"/>
    </location>
    <ligand>
        <name>substrate</name>
    </ligand>
</feature>
<evidence type="ECO:0000256" key="1">
    <source>
        <dbReference type="PIRSR" id="PIRSR600246-1"/>
    </source>
</evidence>
<comment type="caution">
    <text evidence="4">The sequence shown here is derived from an EMBL/GenBank/DDBJ whole genome shotgun (WGS) entry which is preliminary data.</text>
</comment>
<evidence type="ECO:0000313" key="5">
    <source>
        <dbReference type="Proteomes" id="UP000886819"/>
    </source>
</evidence>
<evidence type="ECO:0000256" key="3">
    <source>
        <dbReference type="PIRSR" id="PIRSR600246-3"/>
    </source>
</evidence>
<proteinExistence type="predicted"/>
<dbReference type="CDD" id="cd04513">
    <property type="entry name" value="Glycosylasparaginase"/>
    <property type="match status" value="1"/>
</dbReference>
<reference evidence="4" key="2">
    <citation type="journal article" date="2021" name="PeerJ">
        <title>Extensive microbial diversity within the chicken gut microbiome revealed by metagenomics and culture.</title>
        <authorList>
            <person name="Gilroy R."/>
            <person name="Ravi A."/>
            <person name="Getino M."/>
            <person name="Pursley I."/>
            <person name="Horton D.L."/>
            <person name="Alikhan N.F."/>
            <person name="Baker D."/>
            <person name="Gharbi K."/>
            <person name="Hall N."/>
            <person name="Watson M."/>
            <person name="Adriaenssens E.M."/>
            <person name="Foster-Nyarko E."/>
            <person name="Jarju S."/>
            <person name="Secka A."/>
            <person name="Antonio M."/>
            <person name="Oren A."/>
            <person name="Chaudhuri R.R."/>
            <person name="La Ragione R."/>
            <person name="Hildebrand F."/>
            <person name="Pallen M.J."/>
        </authorList>
    </citation>
    <scope>NUCLEOTIDE SEQUENCE</scope>
    <source>
        <strain evidence="4">ChiHile30-977</strain>
    </source>
</reference>
<feature type="binding site" evidence="2">
    <location>
        <begin position="177"/>
        <end position="180"/>
    </location>
    <ligand>
        <name>substrate</name>
    </ligand>
</feature>
<evidence type="ECO:0000313" key="4">
    <source>
        <dbReference type="EMBL" id="HIQ63788.1"/>
    </source>
</evidence>
<dbReference type="InterPro" id="IPR000246">
    <property type="entry name" value="Peptidase_T2"/>
</dbReference>
<dbReference type="InterPro" id="IPR029055">
    <property type="entry name" value="Ntn_hydrolases_N"/>
</dbReference>
<dbReference type="Gene3D" id="3.60.20.30">
    <property type="entry name" value="(Glycosyl)asparaginase"/>
    <property type="match status" value="1"/>
</dbReference>
<dbReference type="Pfam" id="PF01112">
    <property type="entry name" value="Asparaginase_2"/>
    <property type="match status" value="1"/>
</dbReference>
<dbReference type="PANTHER" id="PTHR10188">
    <property type="entry name" value="L-ASPARAGINASE"/>
    <property type="match status" value="1"/>
</dbReference>
<dbReference type="PANTHER" id="PTHR10188:SF6">
    <property type="entry name" value="N(4)-(BETA-N-ACETYLGLUCOSAMINYL)-L-ASPARAGINASE"/>
    <property type="match status" value="1"/>
</dbReference>
<reference evidence="4" key="1">
    <citation type="submission" date="2020-10" db="EMBL/GenBank/DDBJ databases">
        <authorList>
            <person name="Gilroy R."/>
        </authorList>
    </citation>
    <scope>NUCLEOTIDE SEQUENCE</scope>
    <source>
        <strain evidence="4">ChiHile30-977</strain>
    </source>
</reference>
<dbReference type="Proteomes" id="UP000886819">
    <property type="component" value="Unassembled WGS sequence"/>
</dbReference>
<evidence type="ECO:0000256" key="2">
    <source>
        <dbReference type="PIRSR" id="PIRSR600246-2"/>
    </source>
</evidence>
<organism evidence="4 5">
    <name type="scientific">Candidatus Avichristensenella intestinipullorum</name>
    <dbReference type="NCBI Taxonomy" id="2840693"/>
    <lineage>
        <taxon>Bacteria</taxon>
        <taxon>Bacillati</taxon>
        <taxon>Bacillota</taxon>
        <taxon>Clostridia</taxon>
        <taxon>Candidatus Avichristensenella</taxon>
    </lineage>
</organism>
<name>A0A9D0YXK4_9FIRM</name>
<protein>
    <submittedName>
        <fullName evidence="4">N(4)-(Beta-N-acetylglucosaminyl)-L-asparaginase</fullName>
    </submittedName>
</protein>